<gene>
    <name evidence="5" type="primary">mce</name>
    <name evidence="5" type="ORF">DS745_15160</name>
</gene>
<dbReference type="NCBIfam" id="TIGR03081">
    <property type="entry name" value="metmalonyl_epim"/>
    <property type="match status" value="1"/>
</dbReference>
<dbReference type="InterPro" id="IPR029068">
    <property type="entry name" value="Glyas_Bleomycin-R_OHBP_Dase"/>
</dbReference>
<dbReference type="GO" id="GO:0046491">
    <property type="term" value="P:L-methylmalonyl-CoA metabolic process"/>
    <property type="evidence" value="ECO:0007669"/>
    <property type="project" value="TreeGrafter"/>
</dbReference>
<reference evidence="5 6" key="1">
    <citation type="journal article" date="2019" name="Int. J. Syst. Evol. Microbiol.">
        <title>Anaerobacillus alkaliphilus sp. nov., a novel alkaliphilic and moderately halophilic bacterium.</title>
        <authorList>
            <person name="Borsodi A.K."/>
            <person name="Aszalos J.M."/>
            <person name="Bihari P."/>
            <person name="Nagy I."/>
            <person name="Schumann P."/>
            <person name="Sproer C."/>
            <person name="Kovacs A.L."/>
            <person name="Boka K."/>
            <person name="Dobosy P."/>
            <person name="Ovari M."/>
            <person name="Szili-Kovacs T."/>
            <person name="Toth E."/>
        </authorList>
    </citation>
    <scope>NUCLEOTIDE SEQUENCE [LARGE SCALE GENOMIC DNA]</scope>
    <source>
        <strain evidence="5 6">B16-10</strain>
    </source>
</reference>
<accession>A0A4Q0VS22</accession>
<protein>
    <submittedName>
        <fullName evidence="5">Methylmalonyl-CoA epimerase</fullName>
        <ecNumber evidence="5">5.1.99.1</ecNumber>
    </submittedName>
</protein>
<dbReference type="InterPro" id="IPR017515">
    <property type="entry name" value="MeMalonyl-CoA_epimerase"/>
</dbReference>
<dbReference type="GO" id="GO:0004493">
    <property type="term" value="F:methylmalonyl-CoA epimerase activity"/>
    <property type="evidence" value="ECO:0007669"/>
    <property type="project" value="UniProtKB-EC"/>
</dbReference>
<feature type="coiled-coil region" evidence="3">
    <location>
        <begin position="76"/>
        <end position="103"/>
    </location>
</feature>
<evidence type="ECO:0000313" key="6">
    <source>
        <dbReference type="Proteomes" id="UP000290649"/>
    </source>
</evidence>
<keyword evidence="5" id="KW-0413">Isomerase</keyword>
<keyword evidence="2" id="KW-0479">Metal-binding</keyword>
<evidence type="ECO:0000256" key="3">
    <source>
        <dbReference type="SAM" id="Coils"/>
    </source>
</evidence>
<proteinExistence type="inferred from homology"/>
<keyword evidence="3" id="KW-0175">Coiled coil</keyword>
<keyword evidence="6" id="KW-1185">Reference proteome</keyword>
<evidence type="ECO:0000259" key="4">
    <source>
        <dbReference type="PROSITE" id="PS51819"/>
    </source>
</evidence>
<organism evidence="5 6">
    <name type="scientific">Anaerobacillus alkaliphilus</name>
    <dbReference type="NCBI Taxonomy" id="1548597"/>
    <lineage>
        <taxon>Bacteria</taxon>
        <taxon>Bacillati</taxon>
        <taxon>Bacillota</taxon>
        <taxon>Bacilli</taxon>
        <taxon>Bacillales</taxon>
        <taxon>Bacillaceae</taxon>
        <taxon>Anaerobacillus</taxon>
    </lineage>
</organism>
<dbReference type="InterPro" id="IPR051785">
    <property type="entry name" value="MMCE/EMCE_epimerase"/>
</dbReference>
<dbReference type="Proteomes" id="UP000290649">
    <property type="component" value="Unassembled WGS sequence"/>
</dbReference>
<dbReference type="EMBL" id="QOUX01000045">
    <property type="protein sequence ID" value="RXI99595.1"/>
    <property type="molecule type" value="Genomic_DNA"/>
</dbReference>
<name>A0A4Q0VS22_9BACI</name>
<dbReference type="SUPFAM" id="SSF54593">
    <property type="entry name" value="Glyoxalase/Bleomycin resistance protein/Dihydroxybiphenyl dioxygenase"/>
    <property type="match status" value="1"/>
</dbReference>
<dbReference type="PANTHER" id="PTHR43048">
    <property type="entry name" value="METHYLMALONYL-COA EPIMERASE"/>
    <property type="match status" value="1"/>
</dbReference>
<dbReference type="PANTHER" id="PTHR43048:SF3">
    <property type="entry name" value="METHYLMALONYL-COA EPIMERASE, MITOCHONDRIAL"/>
    <property type="match status" value="1"/>
</dbReference>
<sequence>MPKKVDHIGIAVKSIDETLPFYLNHLKLELLGIEEVSTQKVRVAFLKIGESKLELLEPMSEESPIANYIAKRGEGLHHVALAVDNIELRLNELKEQGVRLIHEQPVKGAANASVAFLHPKSAHGVLYEYCEKK</sequence>
<comment type="similarity">
    <text evidence="1">Belongs to the methylmalonyl-CoA epimerase family.</text>
</comment>
<dbReference type="OrthoDB" id="9788468at2"/>
<dbReference type="Pfam" id="PF13669">
    <property type="entry name" value="Glyoxalase_4"/>
    <property type="match status" value="1"/>
</dbReference>
<dbReference type="InterPro" id="IPR037523">
    <property type="entry name" value="VOC_core"/>
</dbReference>
<dbReference type="GO" id="GO:0046872">
    <property type="term" value="F:metal ion binding"/>
    <property type="evidence" value="ECO:0007669"/>
    <property type="project" value="UniProtKB-KW"/>
</dbReference>
<evidence type="ECO:0000256" key="1">
    <source>
        <dbReference type="ARBA" id="ARBA00009308"/>
    </source>
</evidence>
<dbReference type="EC" id="5.1.99.1" evidence="5"/>
<dbReference type="AlphaFoldDB" id="A0A4Q0VS22"/>
<feature type="domain" description="VOC" evidence="4">
    <location>
        <begin position="4"/>
        <end position="132"/>
    </location>
</feature>
<dbReference type="PROSITE" id="PS51819">
    <property type="entry name" value="VOC"/>
    <property type="match status" value="1"/>
</dbReference>
<evidence type="ECO:0000256" key="2">
    <source>
        <dbReference type="ARBA" id="ARBA00022723"/>
    </source>
</evidence>
<evidence type="ECO:0000313" key="5">
    <source>
        <dbReference type="EMBL" id="RXI99595.1"/>
    </source>
</evidence>
<comment type="caution">
    <text evidence="5">The sequence shown here is derived from an EMBL/GenBank/DDBJ whole genome shotgun (WGS) entry which is preliminary data.</text>
</comment>
<dbReference type="Gene3D" id="3.10.180.10">
    <property type="entry name" value="2,3-Dihydroxybiphenyl 1,2-Dioxygenase, domain 1"/>
    <property type="match status" value="1"/>
</dbReference>
<dbReference type="CDD" id="cd07249">
    <property type="entry name" value="MMCE"/>
    <property type="match status" value="1"/>
</dbReference>